<dbReference type="InterPro" id="IPR011701">
    <property type="entry name" value="MFS"/>
</dbReference>
<evidence type="ECO:0000313" key="9">
    <source>
        <dbReference type="Proteomes" id="UP000287547"/>
    </source>
</evidence>
<feature type="domain" description="Major facilitator superfamily (MFS) profile" evidence="7">
    <location>
        <begin position="1"/>
        <end position="387"/>
    </location>
</feature>
<evidence type="ECO:0000259" key="7">
    <source>
        <dbReference type="PROSITE" id="PS50850"/>
    </source>
</evidence>
<feature type="transmembrane region" description="Helical" evidence="6">
    <location>
        <begin position="363"/>
        <end position="382"/>
    </location>
</feature>
<evidence type="ECO:0000256" key="6">
    <source>
        <dbReference type="SAM" id="Phobius"/>
    </source>
</evidence>
<dbReference type="Gene3D" id="1.20.1250.20">
    <property type="entry name" value="MFS general substrate transporter like domains"/>
    <property type="match status" value="1"/>
</dbReference>
<feature type="transmembrane region" description="Helical" evidence="6">
    <location>
        <begin position="81"/>
        <end position="106"/>
    </location>
</feature>
<comment type="caution">
    <text evidence="8">The sequence shown here is derived from an EMBL/GenBank/DDBJ whole genome shotgun (WGS) entry which is preliminary data.</text>
</comment>
<dbReference type="EMBL" id="QHKI01000012">
    <property type="protein sequence ID" value="RSM85486.1"/>
    <property type="molecule type" value="Genomic_DNA"/>
</dbReference>
<keyword evidence="2" id="KW-1003">Cell membrane</keyword>
<dbReference type="AlphaFoldDB" id="A0A428ZBR5"/>
<evidence type="ECO:0000256" key="2">
    <source>
        <dbReference type="ARBA" id="ARBA00022475"/>
    </source>
</evidence>
<feature type="transmembrane region" description="Helical" evidence="6">
    <location>
        <begin position="7"/>
        <end position="30"/>
    </location>
</feature>
<keyword evidence="5 6" id="KW-0472">Membrane</keyword>
<accession>A0A428ZBR5</accession>
<dbReference type="PROSITE" id="PS50850">
    <property type="entry name" value="MFS"/>
    <property type="match status" value="1"/>
</dbReference>
<dbReference type="InterPro" id="IPR020846">
    <property type="entry name" value="MFS_dom"/>
</dbReference>
<comment type="subcellular location">
    <subcellularLocation>
        <location evidence="1">Cell membrane</location>
        <topology evidence="1">Multi-pass membrane protein</topology>
    </subcellularLocation>
</comment>
<dbReference type="Proteomes" id="UP000287547">
    <property type="component" value="Unassembled WGS sequence"/>
</dbReference>
<dbReference type="PANTHER" id="PTHR23513:SF18">
    <property type="entry name" value="INTEGRAL MEMBRANE PROTEIN"/>
    <property type="match status" value="1"/>
</dbReference>
<dbReference type="RefSeq" id="WP_037257070.1">
    <property type="nucleotide sequence ID" value="NZ_QHKI01000012.1"/>
</dbReference>
<feature type="transmembrane region" description="Helical" evidence="6">
    <location>
        <begin position="241"/>
        <end position="260"/>
    </location>
</feature>
<evidence type="ECO:0000313" key="8">
    <source>
        <dbReference type="EMBL" id="RSM85486.1"/>
    </source>
</evidence>
<evidence type="ECO:0000256" key="3">
    <source>
        <dbReference type="ARBA" id="ARBA00022692"/>
    </source>
</evidence>
<protein>
    <submittedName>
        <fullName evidence="8">MFS transporter</fullName>
    </submittedName>
</protein>
<dbReference type="SUPFAM" id="SSF103473">
    <property type="entry name" value="MFS general substrate transporter"/>
    <property type="match status" value="1"/>
</dbReference>
<keyword evidence="4 6" id="KW-1133">Transmembrane helix</keyword>
<feature type="transmembrane region" description="Helical" evidence="6">
    <location>
        <begin position="340"/>
        <end position="357"/>
    </location>
</feature>
<dbReference type="InterPro" id="IPR036259">
    <property type="entry name" value="MFS_trans_sf"/>
</dbReference>
<dbReference type="OrthoDB" id="3685956at2"/>
<dbReference type="GO" id="GO:0005886">
    <property type="term" value="C:plasma membrane"/>
    <property type="evidence" value="ECO:0007669"/>
    <property type="project" value="UniProtKB-SubCell"/>
</dbReference>
<evidence type="ECO:0000256" key="5">
    <source>
        <dbReference type="ARBA" id="ARBA00023136"/>
    </source>
</evidence>
<dbReference type="Pfam" id="PF07690">
    <property type="entry name" value="MFS_1"/>
    <property type="match status" value="2"/>
</dbReference>
<name>A0A428ZBR5_KIBAR</name>
<proteinExistence type="predicted"/>
<dbReference type="CDD" id="cd06173">
    <property type="entry name" value="MFS_MefA_like"/>
    <property type="match status" value="1"/>
</dbReference>
<dbReference type="PANTHER" id="PTHR23513">
    <property type="entry name" value="INTEGRAL MEMBRANE EFFLUX PROTEIN-RELATED"/>
    <property type="match status" value="1"/>
</dbReference>
<gene>
    <name evidence="8" type="ORF">DMH04_17185</name>
</gene>
<evidence type="ECO:0000256" key="4">
    <source>
        <dbReference type="ARBA" id="ARBA00022989"/>
    </source>
</evidence>
<feature type="transmembrane region" description="Helical" evidence="6">
    <location>
        <begin position="36"/>
        <end position="60"/>
    </location>
</feature>
<sequence length="398" mass="41159">MRRDLGLIVTGVGISMFGASLIRLVLMVQLKDEGALVLAAAMIAWILPIAVGAPFAGLLVDTVPNRRLMQVAQVLQALSTLAIAFALDSVIVLLILVLLVGCGAAVSDPSAATLAPRAVGAGDVAKGFAWIATARSTGLVLGTGIGGVLIEIVGGRQAILVGAATYIVQALLLLLLRVDRDPRAENGTTRREKGAAMAGIRHLKGDRVIVVSIGGLAIVATCVTLINVADVFLILDVLHGGPVLVGWVYAAWMVGQVLGARTAGRFVHQRSMVRTLSWAGVTLGLAIFMPAAFAYTAVILVAFLFGGFANGMQMVARQALVRMRTPESLHGRAFAANDSVIRIAGVLGTLIGGFAVAGVGPQWAMGTAGVVAVLVGFGTLLMTREHKPARVAETTRAG</sequence>
<evidence type="ECO:0000256" key="1">
    <source>
        <dbReference type="ARBA" id="ARBA00004651"/>
    </source>
</evidence>
<dbReference type="GO" id="GO:0022857">
    <property type="term" value="F:transmembrane transporter activity"/>
    <property type="evidence" value="ECO:0007669"/>
    <property type="project" value="InterPro"/>
</dbReference>
<keyword evidence="3 6" id="KW-0812">Transmembrane</keyword>
<feature type="transmembrane region" description="Helical" evidence="6">
    <location>
        <begin position="208"/>
        <end position="235"/>
    </location>
</feature>
<reference evidence="8 9" key="1">
    <citation type="submission" date="2018-05" db="EMBL/GenBank/DDBJ databases">
        <title>Evolution of GPA BGCs.</title>
        <authorList>
            <person name="Waglechner N."/>
            <person name="Wright G.D."/>
        </authorList>
    </citation>
    <scope>NUCLEOTIDE SEQUENCE [LARGE SCALE GENOMIC DNA]</scope>
    <source>
        <strain evidence="8 9">A82846</strain>
    </source>
</reference>
<feature type="transmembrane region" description="Helical" evidence="6">
    <location>
        <begin position="158"/>
        <end position="176"/>
    </location>
</feature>
<organism evidence="8 9">
    <name type="scientific">Kibdelosporangium aridum</name>
    <dbReference type="NCBI Taxonomy" id="2030"/>
    <lineage>
        <taxon>Bacteria</taxon>
        <taxon>Bacillati</taxon>
        <taxon>Actinomycetota</taxon>
        <taxon>Actinomycetes</taxon>
        <taxon>Pseudonocardiales</taxon>
        <taxon>Pseudonocardiaceae</taxon>
        <taxon>Kibdelosporangium</taxon>
    </lineage>
</organism>